<evidence type="ECO:0000259" key="1">
    <source>
        <dbReference type="PROSITE" id="PS51782"/>
    </source>
</evidence>
<dbReference type="InterPro" id="IPR018392">
    <property type="entry name" value="LysM"/>
</dbReference>
<dbReference type="CDD" id="cd00118">
    <property type="entry name" value="LysM"/>
    <property type="match status" value="3"/>
</dbReference>
<name>A0ABS6E7W6_9FIRM</name>
<dbReference type="PANTHER" id="PTHR33734:SF22">
    <property type="entry name" value="MEMBRANE-BOUND LYTIC MUREIN TRANSGLYCOSYLASE D"/>
    <property type="match status" value="1"/>
</dbReference>
<proteinExistence type="predicted"/>
<comment type="caution">
    <text evidence="2">The sequence shown here is derived from an EMBL/GenBank/DDBJ whole genome shotgun (WGS) entry which is preliminary data.</text>
</comment>
<dbReference type="RefSeq" id="WP_216520578.1">
    <property type="nucleotide sequence ID" value="NZ_JAHLPM010000011.1"/>
</dbReference>
<sequence length="305" mass="34681">MNSYNRPQGTMPYVIKAGDTLYKLAMEFNTTVDKIIQYNPYMNPDYLIVGEKMYIPTESVHTPCPGGNYHIIKSGDTLYKLAQQYNVSIESIIEANSGINPNMLIIGKVICIPIGPKEECPPGSTPYTIQKGDTLYQISKKHRIPLNDLLKANPTVDPYNLQVGQKICIPNYWATFQSELFKVEFLYPSDWSMVRENYYEGPSGYFSVSAIDSDSSLIDVCKEEAYQPILQYGSKPNISSIKVDGQEGYITIPSEDQRIEMDNQAGLIIKYPKPIKINDTEFNYLIIWVEKQYATIVQQSLKFIQ</sequence>
<dbReference type="Pfam" id="PF01476">
    <property type="entry name" value="LysM"/>
    <property type="match status" value="3"/>
</dbReference>
<accession>A0ABS6E7W6</accession>
<dbReference type="EMBL" id="JAHLPM010000011">
    <property type="protein sequence ID" value="MBU5438997.1"/>
    <property type="molecule type" value="Genomic_DNA"/>
</dbReference>
<feature type="domain" description="LysM" evidence="1">
    <location>
        <begin position="125"/>
        <end position="169"/>
    </location>
</feature>
<dbReference type="Proteomes" id="UP000749471">
    <property type="component" value="Unassembled WGS sequence"/>
</dbReference>
<evidence type="ECO:0000313" key="3">
    <source>
        <dbReference type="Proteomes" id="UP000749471"/>
    </source>
</evidence>
<feature type="domain" description="LysM" evidence="1">
    <location>
        <begin position="11"/>
        <end position="55"/>
    </location>
</feature>
<dbReference type="PROSITE" id="PS51782">
    <property type="entry name" value="LYSM"/>
    <property type="match status" value="3"/>
</dbReference>
<protein>
    <submittedName>
        <fullName evidence="2">LysM peptidoglycan-binding domain-containing protein</fullName>
    </submittedName>
</protein>
<evidence type="ECO:0000313" key="2">
    <source>
        <dbReference type="EMBL" id="MBU5438997.1"/>
    </source>
</evidence>
<dbReference type="SMART" id="SM00257">
    <property type="entry name" value="LysM"/>
    <property type="match status" value="3"/>
</dbReference>
<organism evidence="2 3">
    <name type="scientific">Tissierella simiarum</name>
    <dbReference type="NCBI Taxonomy" id="2841534"/>
    <lineage>
        <taxon>Bacteria</taxon>
        <taxon>Bacillati</taxon>
        <taxon>Bacillota</taxon>
        <taxon>Tissierellia</taxon>
        <taxon>Tissierellales</taxon>
        <taxon>Tissierellaceae</taxon>
        <taxon>Tissierella</taxon>
    </lineage>
</organism>
<feature type="domain" description="LysM" evidence="1">
    <location>
        <begin position="68"/>
        <end position="112"/>
    </location>
</feature>
<reference evidence="2 3" key="1">
    <citation type="submission" date="2021-06" db="EMBL/GenBank/DDBJ databases">
        <authorList>
            <person name="Sun Q."/>
            <person name="Li D."/>
        </authorList>
    </citation>
    <scope>NUCLEOTIDE SEQUENCE [LARGE SCALE GENOMIC DNA]</scope>
    <source>
        <strain evidence="2 3">MSJ-40</strain>
    </source>
</reference>
<keyword evidence="3" id="KW-1185">Reference proteome</keyword>
<dbReference type="PANTHER" id="PTHR33734">
    <property type="entry name" value="LYSM DOMAIN-CONTAINING GPI-ANCHORED PROTEIN 2"/>
    <property type="match status" value="1"/>
</dbReference>
<gene>
    <name evidence="2" type="ORF">KQI42_13295</name>
</gene>